<evidence type="ECO:0000313" key="2">
    <source>
        <dbReference type="EMBL" id="GFH22989.1"/>
    </source>
</evidence>
<evidence type="ECO:0000313" key="3">
    <source>
        <dbReference type="Proteomes" id="UP000485058"/>
    </source>
</evidence>
<comment type="caution">
    <text evidence="2">The sequence shown here is derived from an EMBL/GenBank/DDBJ whole genome shotgun (WGS) entry which is preliminary data.</text>
</comment>
<accession>A0A699ZTG6</accession>
<protein>
    <submittedName>
        <fullName evidence="2">Uso1_p115_C domain-containing protein</fullName>
    </submittedName>
</protein>
<evidence type="ECO:0000256" key="1">
    <source>
        <dbReference type="SAM" id="Coils"/>
    </source>
</evidence>
<dbReference type="Proteomes" id="UP000485058">
    <property type="component" value="Unassembled WGS sequence"/>
</dbReference>
<reference evidence="2 3" key="1">
    <citation type="submission" date="2020-02" db="EMBL/GenBank/DDBJ databases">
        <title>Draft genome sequence of Haematococcus lacustris strain NIES-144.</title>
        <authorList>
            <person name="Morimoto D."/>
            <person name="Nakagawa S."/>
            <person name="Yoshida T."/>
            <person name="Sawayama S."/>
        </authorList>
    </citation>
    <scope>NUCLEOTIDE SEQUENCE [LARGE SCALE GENOMIC DNA]</scope>
    <source>
        <strain evidence="2 3">NIES-144</strain>
    </source>
</reference>
<sequence length="142" mass="15457">MSGKGQEKVEVEEQMAQAAQQRLEEQVAAVRQQLQAELATRLQDQERECEARCVRLRQELAAGFEARIAAAEAELARSQQESAERGAELDELMACLGMAEEKCAALSDALIAAGKDADAIVAAVEDKYMSMPKDDDLGVDLM</sequence>
<organism evidence="2 3">
    <name type="scientific">Haematococcus lacustris</name>
    <name type="common">Green alga</name>
    <name type="synonym">Haematococcus pluvialis</name>
    <dbReference type="NCBI Taxonomy" id="44745"/>
    <lineage>
        <taxon>Eukaryota</taxon>
        <taxon>Viridiplantae</taxon>
        <taxon>Chlorophyta</taxon>
        <taxon>core chlorophytes</taxon>
        <taxon>Chlorophyceae</taxon>
        <taxon>CS clade</taxon>
        <taxon>Chlamydomonadales</taxon>
        <taxon>Haematococcaceae</taxon>
        <taxon>Haematococcus</taxon>
    </lineage>
</organism>
<proteinExistence type="predicted"/>
<keyword evidence="1" id="KW-0175">Coiled coil</keyword>
<dbReference type="AlphaFoldDB" id="A0A699ZTG6"/>
<name>A0A699ZTG6_HAELA</name>
<gene>
    <name evidence="2" type="ORF">HaLaN_20533</name>
</gene>
<keyword evidence="3" id="KW-1185">Reference proteome</keyword>
<dbReference type="EMBL" id="BLLF01002168">
    <property type="protein sequence ID" value="GFH22989.1"/>
    <property type="molecule type" value="Genomic_DNA"/>
</dbReference>
<feature type="coiled-coil region" evidence="1">
    <location>
        <begin position="6"/>
        <end position="81"/>
    </location>
</feature>